<keyword evidence="2" id="KW-1185">Reference proteome</keyword>
<gene>
    <name evidence="1" type="ORF">GL284_17870</name>
</gene>
<comment type="caution">
    <text evidence="1">The sequence shown here is derived from an EMBL/GenBank/DDBJ whole genome shotgun (WGS) entry which is preliminary data.</text>
</comment>
<dbReference type="Gene3D" id="3.40.50.300">
    <property type="entry name" value="P-loop containing nucleotide triphosphate hydrolases"/>
    <property type="match status" value="1"/>
</dbReference>
<protein>
    <submittedName>
        <fullName evidence="1">AAA family ATPase</fullName>
    </submittedName>
</protein>
<dbReference type="AlphaFoldDB" id="A0A6L6J605"/>
<dbReference type="EMBL" id="WMII01000022">
    <property type="protein sequence ID" value="MTH66134.1"/>
    <property type="molecule type" value="Genomic_DNA"/>
</dbReference>
<name>A0A6L6J605_9RHOB</name>
<sequence>MSNASPTLHIMCGKIASGKSTLASRLSRTQGTIVIAEDEWLNALFPNEMSSLSDYVRCSSSLRRVMGPHVVSLLNNGLSVVLDFAANTVTQRNWMRTLVSASSASHQLHVLDVSDEVCLRRLRERNATGEHPFVVTDDQFHQFTKYFEVPGPSEGFNIVKHGN</sequence>
<accession>A0A6L6J605</accession>
<dbReference type="Proteomes" id="UP000478740">
    <property type="component" value="Unassembled WGS sequence"/>
</dbReference>
<evidence type="ECO:0000313" key="1">
    <source>
        <dbReference type="EMBL" id="MTH66134.1"/>
    </source>
</evidence>
<dbReference type="SUPFAM" id="SSF52540">
    <property type="entry name" value="P-loop containing nucleoside triphosphate hydrolases"/>
    <property type="match status" value="1"/>
</dbReference>
<proteinExistence type="predicted"/>
<dbReference type="InterPro" id="IPR027417">
    <property type="entry name" value="P-loop_NTPase"/>
</dbReference>
<dbReference type="Pfam" id="PF13671">
    <property type="entry name" value="AAA_33"/>
    <property type="match status" value="1"/>
</dbReference>
<evidence type="ECO:0000313" key="2">
    <source>
        <dbReference type="Proteomes" id="UP000478740"/>
    </source>
</evidence>
<reference evidence="1 2" key="1">
    <citation type="submission" date="2019-11" db="EMBL/GenBank/DDBJ databases">
        <authorList>
            <person name="Dong K."/>
        </authorList>
    </citation>
    <scope>NUCLEOTIDE SEQUENCE [LARGE SCALE GENOMIC DNA]</scope>
    <source>
        <strain evidence="1 2">DK608</strain>
    </source>
</reference>
<dbReference type="RefSeq" id="WP_131389916.1">
    <property type="nucleotide sequence ID" value="NZ_WMIH01000023.1"/>
</dbReference>
<organism evidence="1 2">
    <name type="scientific">Paracoccus shanxieyensis</name>
    <dbReference type="NCBI Taxonomy" id="2675752"/>
    <lineage>
        <taxon>Bacteria</taxon>
        <taxon>Pseudomonadati</taxon>
        <taxon>Pseudomonadota</taxon>
        <taxon>Alphaproteobacteria</taxon>
        <taxon>Rhodobacterales</taxon>
        <taxon>Paracoccaceae</taxon>
        <taxon>Paracoccus</taxon>
    </lineage>
</organism>